<dbReference type="AlphaFoldDB" id="A0A7K1S4G4"/>
<organism evidence="8 9">
    <name type="scientific">Spirosoma arboris</name>
    <dbReference type="NCBI Taxonomy" id="2682092"/>
    <lineage>
        <taxon>Bacteria</taxon>
        <taxon>Pseudomonadati</taxon>
        <taxon>Bacteroidota</taxon>
        <taxon>Cytophagia</taxon>
        <taxon>Cytophagales</taxon>
        <taxon>Cytophagaceae</taxon>
        <taxon>Spirosoma</taxon>
    </lineage>
</organism>
<dbReference type="InterPro" id="IPR008858">
    <property type="entry name" value="TROVE_dom"/>
</dbReference>
<evidence type="ECO:0000313" key="9">
    <source>
        <dbReference type="Proteomes" id="UP000436006"/>
    </source>
</evidence>
<dbReference type="GO" id="GO:1990904">
    <property type="term" value="C:ribonucleoprotein complex"/>
    <property type="evidence" value="ECO:0007669"/>
    <property type="project" value="UniProtKB-KW"/>
</dbReference>
<feature type="domain" description="TROVE" evidence="7">
    <location>
        <begin position="13"/>
        <end position="319"/>
    </location>
</feature>
<keyword evidence="4" id="KW-0479">Metal-binding</keyword>
<evidence type="ECO:0000256" key="1">
    <source>
        <dbReference type="ARBA" id="ARBA00004496"/>
    </source>
</evidence>
<dbReference type="InterPro" id="IPR037214">
    <property type="entry name" value="TROVE_dom_sf"/>
</dbReference>
<proteinExistence type="inferred from homology"/>
<comment type="subcellular location">
    <subcellularLocation>
        <location evidence="1">Cytoplasm</location>
    </subcellularLocation>
</comment>
<dbReference type="SUPFAM" id="SSF53300">
    <property type="entry name" value="vWA-like"/>
    <property type="match status" value="1"/>
</dbReference>
<dbReference type="PROSITE" id="PS50988">
    <property type="entry name" value="TROVE"/>
    <property type="match status" value="1"/>
</dbReference>
<comment type="similarity">
    <text evidence="2">Belongs to the Ro 60 kDa family.</text>
</comment>
<dbReference type="GO" id="GO:0003723">
    <property type="term" value="F:RNA binding"/>
    <property type="evidence" value="ECO:0007669"/>
    <property type="project" value="UniProtKB-KW"/>
</dbReference>
<name>A0A7K1S4G4_9BACT</name>
<accession>A0A7K1S4G4</accession>
<gene>
    <name evidence="8" type="ORF">GO755_01550</name>
</gene>
<evidence type="ECO:0000256" key="5">
    <source>
        <dbReference type="ARBA" id="ARBA00022884"/>
    </source>
</evidence>
<evidence type="ECO:0000256" key="4">
    <source>
        <dbReference type="ARBA" id="ARBA00022723"/>
    </source>
</evidence>
<dbReference type="GO" id="GO:0005737">
    <property type="term" value="C:cytoplasm"/>
    <property type="evidence" value="ECO:0007669"/>
    <property type="project" value="UniProtKB-SubCell"/>
</dbReference>
<evidence type="ECO:0000259" key="7">
    <source>
        <dbReference type="PROSITE" id="PS50988"/>
    </source>
</evidence>
<dbReference type="EMBL" id="WPIN01000001">
    <property type="protein sequence ID" value="MVM28699.1"/>
    <property type="molecule type" value="Genomic_DNA"/>
</dbReference>
<keyword evidence="3" id="KW-0963">Cytoplasm</keyword>
<evidence type="ECO:0000313" key="8">
    <source>
        <dbReference type="EMBL" id="MVM28699.1"/>
    </source>
</evidence>
<keyword evidence="5" id="KW-0694">RNA-binding</keyword>
<dbReference type="SUPFAM" id="SSF140864">
    <property type="entry name" value="TROVE domain-like"/>
    <property type="match status" value="1"/>
</dbReference>
<dbReference type="InterPro" id="IPR040322">
    <property type="entry name" value="TROVE2"/>
</dbReference>
<keyword evidence="6" id="KW-0687">Ribonucleoprotein</keyword>
<evidence type="ECO:0000256" key="3">
    <source>
        <dbReference type="ARBA" id="ARBA00022490"/>
    </source>
</evidence>
<dbReference type="Proteomes" id="UP000436006">
    <property type="component" value="Unassembled WGS sequence"/>
</dbReference>
<dbReference type="InterPro" id="IPR036465">
    <property type="entry name" value="vWFA_dom_sf"/>
</dbReference>
<evidence type="ECO:0000256" key="2">
    <source>
        <dbReference type="ARBA" id="ARBA00007814"/>
    </source>
</evidence>
<dbReference type="Pfam" id="PF05731">
    <property type="entry name" value="TROVE"/>
    <property type="match status" value="1"/>
</dbReference>
<protein>
    <submittedName>
        <fullName evidence="8">TROVE domain-containing protein</fullName>
    </submittedName>
</protein>
<dbReference type="PANTHER" id="PTHR14202:SF0">
    <property type="entry name" value="RNA-BINDING PROTEIN RO60"/>
    <property type="match status" value="1"/>
</dbReference>
<evidence type="ECO:0000256" key="6">
    <source>
        <dbReference type="ARBA" id="ARBA00023274"/>
    </source>
</evidence>
<dbReference type="RefSeq" id="WP_157582808.1">
    <property type="nucleotide sequence ID" value="NZ_WPIN01000001.1"/>
</dbReference>
<keyword evidence="9" id="KW-1185">Reference proteome</keyword>
<dbReference type="GO" id="GO:0046872">
    <property type="term" value="F:metal ion binding"/>
    <property type="evidence" value="ECO:0007669"/>
    <property type="project" value="UniProtKB-KW"/>
</dbReference>
<reference evidence="8 9" key="1">
    <citation type="submission" date="2019-12" db="EMBL/GenBank/DDBJ databases">
        <title>Spirosoma sp. HMF4905 genome sequencing and assembly.</title>
        <authorList>
            <person name="Kang H."/>
            <person name="Cha I."/>
            <person name="Kim H."/>
            <person name="Joh K."/>
        </authorList>
    </citation>
    <scope>NUCLEOTIDE SEQUENCE [LARGE SCALE GENOMIC DNA]</scope>
    <source>
        <strain evidence="8 9">HMF4905</strain>
    </source>
</reference>
<dbReference type="PANTHER" id="PTHR14202">
    <property type="entry name" value="60 KDA RIBONUCLEOPROTEIN SSA/RO"/>
    <property type="match status" value="1"/>
</dbReference>
<dbReference type="Gene3D" id="3.40.50.410">
    <property type="entry name" value="von Willebrand factor, type A domain"/>
    <property type="match status" value="1"/>
</dbReference>
<sequence>MKFNIFTNAAQKTINHEGAKAYTLTPEMELYSAVVTTMLNDSYYEKTDQRLLRIQTLVGQANPVFVAKLAVYVREQMYLRSAPVVLLGELAKVHNGDDLVGKAVGRAVQRPDEITELLAYYQLTNQRTGAKKLNRISKQMQKGLATAFNKFDEYQFAKYERNTAVKLRDALFLVHPKAKADTQQAVFNKIVAGTLRTPYTWETELSALGQTKFATETEKAAAIREKWEELITSGRLGYMATLRNLRNMLEAGISGSHVETVCALLSSDKAVRNARQLPFRFLSAYRELKALQLGHVPMVLEALEDAIYASVANLRGFNNHTSVVVACDVSGSMQKAISPKSKVLLYDIGLLLGMLLQAKCRYVLSGMFGDRWKTIALPSRQILANVDEFYRREGEVGYSTNGYLVLDDLIHQRYKADKIMLFTDTQLWDSNTRNNSSANTLSAKWTQYKSLFPDARLYLFDLAGYGNAPLQVEKNDVFLIAGWSDKVFDVLQALEEGQTTLSAIEQIVL</sequence>
<comment type="caution">
    <text evidence="8">The sequence shown here is derived from an EMBL/GenBank/DDBJ whole genome shotgun (WGS) entry which is preliminary data.</text>
</comment>